<dbReference type="InterPro" id="IPR014756">
    <property type="entry name" value="Ig_E-set"/>
</dbReference>
<feature type="repeat" description="Filamin" evidence="2">
    <location>
        <begin position="518"/>
        <end position="556"/>
    </location>
</feature>
<reference evidence="6 7" key="1">
    <citation type="journal article" date="2022" name="Hortic Res">
        <title>The genome of Dioscorea zingiberensis sheds light on the biosynthesis, origin and evolution of the medicinally important diosgenin saponins.</title>
        <authorList>
            <person name="Li Y."/>
            <person name="Tan C."/>
            <person name="Li Z."/>
            <person name="Guo J."/>
            <person name="Li S."/>
            <person name="Chen X."/>
            <person name="Wang C."/>
            <person name="Dai X."/>
            <person name="Yang H."/>
            <person name="Song W."/>
            <person name="Hou L."/>
            <person name="Xu J."/>
            <person name="Tong Z."/>
            <person name="Xu A."/>
            <person name="Yuan X."/>
            <person name="Wang W."/>
            <person name="Yang Q."/>
            <person name="Chen L."/>
            <person name="Sun Z."/>
            <person name="Wang K."/>
            <person name="Pan B."/>
            <person name="Chen J."/>
            <person name="Bao Y."/>
            <person name="Liu F."/>
            <person name="Qi X."/>
            <person name="Gang D.R."/>
            <person name="Wen J."/>
            <person name="Li J."/>
        </authorList>
    </citation>
    <scope>NUCLEOTIDE SEQUENCE [LARGE SCALE GENOMIC DNA]</scope>
    <source>
        <strain evidence="6">Dzin_1.0</strain>
    </source>
</reference>
<dbReference type="GO" id="GO:0030036">
    <property type="term" value="P:actin cytoskeleton organization"/>
    <property type="evidence" value="ECO:0007669"/>
    <property type="project" value="InterPro"/>
</dbReference>
<sequence length="750" mass="83119">MKLFAMALSLILGFSSWISLPKIGLADKLPLPSYIVSWLDDKRDYQAGNIAIIKIRPLDHSLHNVSFNPSRYAFKFSLTVNGRKGNSSYISGVMVYTDGDPTNWNISFIPLQVGEFNVAINEDHSGVTDSSLHFSVSPVLLAFTLHSSNKHLVYEGNLYPSTCVAHLRNFGNEFVAGTKAHVLILPKDAFGNNISLRADPPSKDYFMSISTLQKMGLFHILQDIQYNGRNELGYIVVEFTPTTAGRLLLFVYGATNLSVPVGDLSFQEVEPGVQLLSFIVSEPGEFLLTIFSLNLNESIANVPYQFTVFVGYCDAHNSVVNGSSLAVSVAGRASFFNVYLEDSYHNPSPIRAEHLHTQISRKNDSLYVRSIIFPLRSHNEHVPLARPSSSTKEAAGSGHGLPVNDKNSSPWRSTAQTSAFSIAYTAEKSGDYEIHVYCGNIPLNDGNSYSVNVSPGLVDASLSTVVKISSRVKRLVRNEVVVQLMDSFSNPTPSYKDRLSFKLGDTNISDFLTWPFVDNEDGTYTGYYLAKDLGVYNISILFDEIFLSPSPLEINLYERVYFPEARNDNISVWEDESIAFNVLSNDYVANGEAIIIGSSIPLHGSLLQYGHLFRYTPYKGFYGNDTFSYTISDVNQNVATGIATISILCKPPQFLSLPVQLHVTEDIISPKFGGFTGFEVGYSDIEENISITIRAQSGTVFLAPMPFQLWQPWRNKLYVNRGGSNGTELVVTGHVESINSALQWIQYLGY</sequence>
<evidence type="ECO:0000313" key="7">
    <source>
        <dbReference type="Proteomes" id="UP001085076"/>
    </source>
</evidence>
<dbReference type="SUPFAM" id="SSF81296">
    <property type="entry name" value="E set domains"/>
    <property type="match status" value="1"/>
</dbReference>
<dbReference type="GO" id="GO:0051015">
    <property type="term" value="F:actin filament binding"/>
    <property type="evidence" value="ECO:0007669"/>
    <property type="project" value="InterPro"/>
</dbReference>
<dbReference type="PANTHER" id="PTHR38537">
    <property type="entry name" value="JITTERBUG, ISOFORM N"/>
    <property type="match status" value="1"/>
</dbReference>
<gene>
    <name evidence="6" type="ORF">J5N97_001263</name>
</gene>
<evidence type="ECO:0000256" key="4">
    <source>
        <dbReference type="SAM" id="SignalP"/>
    </source>
</evidence>
<keyword evidence="1" id="KW-0677">Repeat</keyword>
<dbReference type="InterPro" id="IPR056434">
    <property type="entry name" value="Ig_GEX2_N"/>
</dbReference>
<feature type="signal peptide" evidence="4">
    <location>
        <begin position="1"/>
        <end position="26"/>
    </location>
</feature>
<feature type="domain" description="GEX2 N-terminal Ig-like" evidence="5">
    <location>
        <begin position="162"/>
        <end position="254"/>
    </location>
</feature>
<dbReference type="Pfam" id="PF17963">
    <property type="entry name" value="Big_9"/>
    <property type="match status" value="1"/>
</dbReference>
<evidence type="ECO:0000256" key="2">
    <source>
        <dbReference type="PROSITE-ProRule" id="PRU00087"/>
    </source>
</evidence>
<dbReference type="InterPro" id="IPR013783">
    <property type="entry name" value="Ig-like_fold"/>
</dbReference>
<dbReference type="Gene3D" id="2.60.40.2810">
    <property type="match status" value="1"/>
</dbReference>
<comment type="caution">
    <text evidence="6">The sequence shown here is derived from an EMBL/GenBank/DDBJ whole genome shotgun (WGS) entry which is preliminary data.</text>
</comment>
<dbReference type="AlphaFoldDB" id="A0A9D5H2F3"/>
<dbReference type="GO" id="GO:0048235">
    <property type="term" value="P:pollen sperm cell differentiation"/>
    <property type="evidence" value="ECO:0007669"/>
    <property type="project" value="TreeGrafter"/>
</dbReference>
<dbReference type="EMBL" id="JAGGNH010000056">
    <property type="protein sequence ID" value="KAJ0960858.1"/>
    <property type="molecule type" value="Genomic_DNA"/>
</dbReference>
<organism evidence="6 7">
    <name type="scientific">Dioscorea zingiberensis</name>
    <dbReference type="NCBI Taxonomy" id="325984"/>
    <lineage>
        <taxon>Eukaryota</taxon>
        <taxon>Viridiplantae</taxon>
        <taxon>Streptophyta</taxon>
        <taxon>Embryophyta</taxon>
        <taxon>Tracheophyta</taxon>
        <taxon>Spermatophyta</taxon>
        <taxon>Magnoliopsida</taxon>
        <taxon>Liliopsida</taxon>
        <taxon>Dioscoreales</taxon>
        <taxon>Dioscoreaceae</taxon>
        <taxon>Dioscorea</taxon>
    </lineage>
</organism>
<evidence type="ECO:0000313" key="6">
    <source>
        <dbReference type="EMBL" id="KAJ0960858.1"/>
    </source>
</evidence>
<evidence type="ECO:0000256" key="1">
    <source>
        <dbReference type="ARBA" id="ARBA00022737"/>
    </source>
</evidence>
<dbReference type="Pfam" id="PF23616">
    <property type="entry name" value="Ig_GEX2_N"/>
    <property type="match status" value="2"/>
</dbReference>
<dbReference type="InterPro" id="IPR017868">
    <property type="entry name" value="Filamin/ABP280_repeat-like"/>
</dbReference>
<accession>A0A9D5H2F3</accession>
<dbReference type="InterPro" id="IPR044801">
    <property type="entry name" value="Filamin"/>
</dbReference>
<keyword evidence="7" id="KW-1185">Reference proteome</keyword>
<dbReference type="PROSITE" id="PS50194">
    <property type="entry name" value="FILAMIN_REPEAT"/>
    <property type="match status" value="1"/>
</dbReference>
<evidence type="ECO:0000256" key="3">
    <source>
        <dbReference type="SAM" id="MobiDB-lite"/>
    </source>
</evidence>
<dbReference type="Gene3D" id="2.60.40.10">
    <property type="entry name" value="Immunoglobulins"/>
    <property type="match status" value="2"/>
</dbReference>
<keyword evidence="4" id="KW-0732">Signal</keyword>
<dbReference type="Proteomes" id="UP001085076">
    <property type="component" value="Unassembled WGS sequence"/>
</dbReference>
<feature type="domain" description="GEX2 N-terminal Ig-like" evidence="5">
    <location>
        <begin position="32"/>
        <end position="136"/>
    </location>
</feature>
<dbReference type="OrthoDB" id="5334309at2759"/>
<dbReference type="PANTHER" id="PTHR38537:SF8">
    <property type="entry name" value="FILAMIN-A"/>
    <property type="match status" value="1"/>
</dbReference>
<name>A0A9D5H2F3_9LILI</name>
<proteinExistence type="predicted"/>
<feature type="chain" id="PRO_5038343026" description="GEX2 N-terminal Ig-like domain-containing protein" evidence="4">
    <location>
        <begin position="27"/>
        <end position="750"/>
    </location>
</feature>
<protein>
    <recommendedName>
        <fullName evidence="5">GEX2 N-terminal Ig-like domain-containing protein</fullName>
    </recommendedName>
</protein>
<evidence type="ECO:0000259" key="5">
    <source>
        <dbReference type="Pfam" id="PF23616"/>
    </source>
</evidence>
<feature type="region of interest" description="Disordered" evidence="3">
    <location>
        <begin position="383"/>
        <end position="412"/>
    </location>
</feature>